<organism evidence="1 2">
    <name type="scientific">Dibothriocephalus latus</name>
    <name type="common">Fish tapeworm</name>
    <name type="synonym">Diphyllobothrium latum</name>
    <dbReference type="NCBI Taxonomy" id="60516"/>
    <lineage>
        <taxon>Eukaryota</taxon>
        <taxon>Metazoa</taxon>
        <taxon>Spiralia</taxon>
        <taxon>Lophotrochozoa</taxon>
        <taxon>Platyhelminthes</taxon>
        <taxon>Cestoda</taxon>
        <taxon>Eucestoda</taxon>
        <taxon>Diphyllobothriidea</taxon>
        <taxon>Diphyllobothriidae</taxon>
        <taxon>Dibothriocephalus</taxon>
    </lineage>
</organism>
<dbReference type="OrthoDB" id="6241283at2759"/>
<keyword evidence="2" id="KW-1185">Reference proteome</keyword>
<reference evidence="1 2" key="1">
    <citation type="submission" date="2018-11" db="EMBL/GenBank/DDBJ databases">
        <authorList>
            <consortium name="Pathogen Informatics"/>
        </authorList>
    </citation>
    <scope>NUCLEOTIDE SEQUENCE [LARGE SCALE GENOMIC DNA]</scope>
</reference>
<accession>A0A3P7QIG2</accession>
<gene>
    <name evidence="1" type="ORF">DILT_LOCUS15831</name>
</gene>
<dbReference type="EMBL" id="UYRU01081316">
    <property type="protein sequence ID" value="VDN31792.1"/>
    <property type="molecule type" value="Genomic_DNA"/>
</dbReference>
<name>A0A3P7QIG2_DIBLA</name>
<dbReference type="Proteomes" id="UP000281553">
    <property type="component" value="Unassembled WGS sequence"/>
</dbReference>
<sequence>MGAVESRLLRKHKTVSAAPKHCFHSLTPFNHSPSLASPAHTDLTAIIPAQASLTDNHLLTVTEPETHLSSLSGGNVLSTYGIHSENDDIRLKDTIPTGGHQLLCYQPQHTDWFSKESETLRENLHNLGLLGDATDSYSEGTKALNGGEIDKDNMENSGVGAVREEEEDEEELSSISSLLNLEAAINTGQAATATGDLKPQHSSGLGFRTLPGGDVVFTAYLSVPGQNEFTWSRLRQRSERNMKGLRQQFNCDIKLYDKLARHRALPVHKLRIRGTSYRDVMRCKNALPNYIANSLITSKQHCDDVMSYEFHKR</sequence>
<evidence type="ECO:0000313" key="1">
    <source>
        <dbReference type="EMBL" id="VDN31792.1"/>
    </source>
</evidence>
<dbReference type="AlphaFoldDB" id="A0A3P7QIG2"/>
<protein>
    <submittedName>
        <fullName evidence="1">Uncharacterized protein</fullName>
    </submittedName>
</protein>
<proteinExistence type="predicted"/>
<evidence type="ECO:0000313" key="2">
    <source>
        <dbReference type="Proteomes" id="UP000281553"/>
    </source>
</evidence>